<organism evidence="2">
    <name type="scientific">Lysobacter firmicutimachus</name>
    <dbReference type="NCBI Taxonomy" id="1792846"/>
    <lineage>
        <taxon>Bacteria</taxon>
        <taxon>Pseudomonadati</taxon>
        <taxon>Pseudomonadota</taxon>
        <taxon>Gammaproteobacteria</taxon>
        <taxon>Lysobacterales</taxon>
        <taxon>Lysobacteraceae</taxon>
        <taxon>Lysobacter</taxon>
    </lineage>
</organism>
<accession>A0AAU8MPH5</accession>
<dbReference type="EMBL" id="CP159925">
    <property type="protein sequence ID" value="XCO74163.1"/>
    <property type="molecule type" value="Genomic_DNA"/>
</dbReference>
<evidence type="ECO:0000313" key="2">
    <source>
        <dbReference type="EMBL" id="XCO74163.1"/>
    </source>
</evidence>
<dbReference type="Proteomes" id="UP001387215">
    <property type="component" value="Unassembled WGS sequence"/>
</dbReference>
<dbReference type="AlphaFoldDB" id="A0AAU8MPH5"/>
<protein>
    <submittedName>
        <fullName evidence="2">Uncharacterized protein</fullName>
    </submittedName>
</protein>
<evidence type="ECO:0000313" key="3">
    <source>
        <dbReference type="Proteomes" id="UP001387215"/>
    </source>
</evidence>
<gene>
    <name evidence="2" type="ORF">ABU614_17515</name>
    <name evidence="1" type="ORF">V2J18_11130</name>
</gene>
<reference evidence="1 3" key="1">
    <citation type="submission" date="2024-02" db="EMBL/GenBank/DDBJ databases">
        <title>Lysobacter Genome Sequencing and Mining.</title>
        <authorList>
            <person name="Bierman J."/>
            <person name="Walker M.C."/>
        </authorList>
    </citation>
    <scope>NUCLEOTIDE SEQUENCE [LARGE SCALE GENOMIC DNA]</scope>
    <source>
        <strain evidence="1 3">PB6250</strain>
    </source>
</reference>
<proteinExistence type="predicted"/>
<keyword evidence="3" id="KW-1185">Reference proteome</keyword>
<evidence type="ECO:0000313" key="1">
    <source>
        <dbReference type="EMBL" id="MEI2455229.1"/>
    </source>
</evidence>
<reference evidence="2" key="2">
    <citation type="submission" date="2024-06" db="EMBL/GenBank/DDBJ databases">
        <authorList>
            <person name="Li S."/>
        </authorList>
    </citation>
    <scope>NUCLEOTIDE SEQUENCE</scope>
    <source>
        <strain evidence="2">SR10</strain>
    </source>
</reference>
<dbReference type="RefSeq" id="WP_064749408.1">
    <property type="nucleotide sequence ID" value="NZ_CP159925.1"/>
</dbReference>
<sequence>MNDALELALDQLDRIVAGWTESPPDSQTLEREFGLAIEAVLAHADRDEYDYVGARIRFMLDSRLGPPVPRPSLH</sequence>
<name>A0AAU8MPH5_9GAMM</name>
<dbReference type="EMBL" id="JBANDL010000002">
    <property type="protein sequence ID" value="MEI2455229.1"/>
    <property type="molecule type" value="Genomic_DNA"/>
</dbReference>